<comment type="caution">
    <text evidence="2">The sequence shown here is derived from an EMBL/GenBank/DDBJ whole genome shotgun (WGS) entry which is preliminary data.</text>
</comment>
<accession>A0A6N8SBC5</accession>
<evidence type="ECO:0000256" key="1">
    <source>
        <dbReference type="SAM" id="Phobius"/>
    </source>
</evidence>
<evidence type="ECO:0000313" key="3">
    <source>
        <dbReference type="Proteomes" id="UP000435802"/>
    </source>
</evidence>
<dbReference type="AlphaFoldDB" id="A0A6N8SBC5"/>
<dbReference type="Proteomes" id="UP000435802">
    <property type="component" value="Unassembled WGS sequence"/>
</dbReference>
<keyword evidence="1" id="KW-0472">Membrane</keyword>
<dbReference type="EMBL" id="WUMK01000004">
    <property type="protein sequence ID" value="MXN45933.1"/>
    <property type="molecule type" value="Genomic_DNA"/>
</dbReference>
<keyword evidence="3" id="KW-1185">Reference proteome</keyword>
<reference evidence="2 3" key="1">
    <citation type="submission" date="2019-12" db="EMBL/GenBank/DDBJ databases">
        <title>Shinella kummerowiae sp. nov., a symbiotic bacterium isolated from root nodules of the herbal legume Kummerowia stipulacea.</title>
        <authorList>
            <person name="Gao J."/>
        </authorList>
    </citation>
    <scope>NUCLEOTIDE SEQUENCE [LARGE SCALE GENOMIC DNA]</scope>
    <source>
        <strain evidence="2 3">CCBAU 25048</strain>
    </source>
</reference>
<evidence type="ECO:0000313" key="2">
    <source>
        <dbReference type="EMBL" id="MXN45933.1"/>
    </source>
</evidence>
<feature type="transmembrane region" description="Helical" evidence="1">
    <location>
        <begin position="60"/>
        <end position="78"/>
    </location>
</feature>
<proteinExistence type="predicted"/>
<name>A0A6N8SBC5_9HYPH</name>
<keyword evidence="1" id="KW-1133">Transmembrane helix</keyword>
<sequence>MTKLEDRLTRIWDDMAVKTERWHSAHNHKESVAYLTLTANAVLLLQLLSNRHAGPIELMYWLYWSGMIACHAFMRQELVQRRRLAIMIAAADAITSRITYRPESITEEDLKEVPKEHRWPIWQMFLTYILPCFFVNLESLHNISHNTLGRDAVASILERVRTLRVDWWPSLASLAMIAVGFSSVFFGFASLPIE</sequence>
<protein>
    <submittedName>
        <fullName evidence="2">Uncharacterized protein</fullName>
    </submittedName>
</protein>
<keyword evidence="1" id="KW-0812">Transmembrane</keyword>
<organism evidence="2 3">
    <name type="scientific">Shinella kummerowiae</name>
    <dbReference type="NCBI Taxonomy" id="417745"/>
    <lineage>
        <taxon>Bacteria</taxon>
        <taxon>Pseudomonadati</taxon>
        <taxon>Pseudomonadota</taxon>
        <taxon>Alphaproteobacteria</taxon>
        <taxon>Hyphomicrobiales</taxon>
        <taxon>Rhizobiaceae</taxon>
        <taxon>Shinella</taxon>
    </lineage>
</organism>
<feature type="transmembrane region" description="Helical" evidence="1">
    <location>
        <begin position="167"/>
        <end position="191"/>
    </location>
</feature>
<dbReference type="RefSeq" id="WP_160859495.1">
    <property type="nucleotide sequence ID" value="NZ_WUMK01000004.1"/>
</dbReference>
<gene>
    <name evidence="2" type="ORF">GR138_12085</name>
</gene>
<feature type="transmembrane region" description="Helical" evidence="1">
    <location>
        <begin position="31"/>
        <end position="48"/>
    </location>
</feature>